<dbReference type="EMBL" id="CM043017">
    <property type="protein sequence ID" value="KAI4466072.1"/>
    <property type="molecule type" value="Genomic_DNA"/>
</dbReference>
<comment type="caution">
    <text evidence="1">The sequence shown here is derived from an EMBL/GenBank/DDBJ whole genome shotgun (WGS) entry which is preliminary data.</text>
</comment>
<protein>
    <submittedName>
        <fullName evidence="1">Cyclic nucleotide-gated cation channel subunit a</fullName>
    </submittedName>
</protein>
<sequence>MLLLISGIITSGGRMIGERLSGSGTRLEVSSPVQSAAPTIGGVKSSTESVHRALKSVSRQSLLDLVTCKLGMSKPHQQHYFNTSHESFTTAYAAHRPANVSSAASELDLSRKVRRKDIRGRLKLPASVALASSGEAPLLGGWRTTPGSTAGTNPPSSNHLNSTSSCNGTESPLFLQPLRISKRRFVQLETEDGCGKLVFCIRSCRATVLLLVDGSVFSVSLQLLGYNIPLRLSRNKQ</sequence>
<name>A0ACB9TGX3_HOLOL</name>
<dbReference type="Proteomes" id="UP001056778">
    <property type="component" value="Chromosome 3"/>
</dbReference>
<evidence type="ECO:0000313" key="2">
    <source>
        <dbReference type="Proteomes" id="UP001056778"/>
    </source>
</evidence>
<organism evidence="1 2">
    <name type="scientific">Holotrichia oblita</name>
    <name type="common">Chafer beetle</name>
    <dbReference type="NCBI Taxonomy" id="644536"/>
    <lineage>
        <taxon>Eukaryota</taxon>
        <taxon>Metazoa</taxon>
        <taxon>Ecdysozoa</taxon>
        <taxon>Arthropoda</taxon>
        <taxon>Hexapoda</taxon>
        <taxon>Insecta</taxon>
        <taxon>Pterygota</taxon>
        <taxon>Neoptera</taxon>
        <taxon>Endopterygota</taxon>
        <taxon>Coleoptera</taxon>
        <taxon>Polyphaga</taxon>
        <taxon>Scarabaeiformia</taxon>
        <taxon>Scarabaeidae</taxon>
        <taxon>Melolonthinae</taxon>
        <taxon>Holotrichia</taxon>
    </lineage>
</organism>
<evidence type="ECO:0000313" key="1">
    <source>
        <dbReference type="EMBL" id="KAI4466072.1"/>
    </source>
</evidence>
<reference evidence="1" key="1">
    <citation type="submission" date="2022-04" db="EMBL/GenBank/DDBJ databases">
        <title>Chromosome-scale genome assembly of Holotrichia oblita Faldermann.</title>
        <authorList>
            <person name="Rongchong L."/>
        </authorList>
    </citation>
    <scope>NUCLEOTIDE SEQUENCE</scope>
    <source>
        <strain evidence="1">81SQS9</strain>
    </source>
</reference>
<keyword evidence="2" id="KW-1185">Reference proteome</keyword>
<accession>A0ACB9TGX3</accession>
<proteinExistence type="predicted"/>
<gene>
    <name evidence="1" type="ORF">MML48_3g00006252</name>
</gene>